<dbReference type="KEGG" id="ksc:CD178_01501"/>
<comment type="similarity">
    <text evidence="1">Belongs to the sodium:galactoside symporter (TC 2.A.2) family.</text>
</comment>
<dbReference type="CDD" id="cd17332">
    <property type="entry name" value="MFS_MelB_like"/>
    <property type="match status" value="1"/>
</dbReference>
<name>A0A347WBN5_9PROT</name>
<feature type="transmembrane region" description="Helical" evidence="2">
    <location>
        <begin position="404"/>
        <end position="423"/>
    </location>
</feature>
<feature type="transmembrane region" description="Helical" evidence="2">
    <location>
        <begin position="186"/>
        <end position="206"/>
    </location>
</feature>
<keyword evidence="2" id="KW-0812">Transmembrane</keyword>
<feature type="transmembrane region" description="Helical" evidence="2">
    <location>
        <begin position="327"/>
        <end position="346"/>
    </location>
</feature>
<feature type="transmembrane region" description="Helical" evidence="2">
    <location>
        <begin position="261"/>
        <end position="287"/>
    </location>
</feature>
<dbReference type="EMBL" id="CP023036">
    <property type="protein sequence ID" value="AXY22278.1"/>
    <property type="molecule type" value="Genomic_DNA"/>
</dbReference>
<feature type="transmembrane region" description="Helical" evidence="2">
    <location>
        <begin position="114"/>
        <end position="133"/>
    </location>
</feature>
<dbReference type="GO" id="GO:0015293">
    <property type="term" value="F:symporter activity"/>
    <property type="evidence" value="ECO:0007669"/>
    <property type="project" value="InterPro"/>
</dbReference>
<feature type="transmembrane region" description="Helical" evidence="2">
    <location>
        <begin position="435"/>
        <end position="459"/>
    </location>
</feature>
<dbReference type="Pfam" id="PF13347">
    <property type="entry name" value="MFS_2"/>
    <property type="match status" value="1"/>
</dbReference>
<dbReference type="AlphaFoldDB" id="A0A347WBN5"/>
<evidence type="ECO:0000313" key="4">
    <source>
        <dbReference type="Proteomes" id="UP000264120"/>
    </source>
</evidence>
<reference evidence="3 4" key="1">
    <citation type="submission" date="2017-08" db="EMBL/GenBank/DDBJ databases">
        <title>Complete genome sequence of Gluconacetobacter saccharivorans CV1 isolated from Fermented Vinegar.</title>
        <authorList>
            <person name="Kim S.-Y."/>
        </authorList>
    </citation>
    <scope>NUCLEOTIDE SEQUENCE [LARGE SCALE GENOMIC DNA]</scope>
    <source>
        <strain evidence="3 4">CV1</strain>
    </source>
</reference>
<protein>
    <submittedName>
        <fullName evidence="3">Putative symporter YjmB</fullName>
    </submittedName>
</protein>
<keyword evidence="2" id="KW-1133">Transmembrane helix</keyword>
<evidence type="ECO:0000313" key="3">
    <source>
        <dbReference type="EMBL" id="AXY22278.1"/>
    </source>
</evidence>
<dbReference type="Proteomes" id="UP000264120">
    <property type="component" value="Chromosome"/>
</dbReference>
<proteinExistence type="inferred from homology"/>
<gene>
    <name evidence="3" type="primary">yjmB</name>
    <name evidence="3" type="ORF">CD178_01501</name>
</gene>
<dbReference type="GO" id="GO:0005886">
    <property type="term" value="C:plasma membrane"/>
    <property type="evidence" value="ECO:0007669"/>
    <property type="project" value="TreeGrafter"/>
</dbReference>
<dbReference type="Gene3D" id="1.20.1250.20">
    <property type="entry name" value="MFS general substrate transporter like domains"/>
    <property type="match status" value="2"/>
</dbReference>
<keyword evidence="4" id="KW-1185">Reference proteome</keyword>
<feature type="transmembrane region" description="Helical" evidence="2">
    <location>
        <begin position="352"/>
        <end position="372"/>
    </location>
</feature>
<evidence type="ECO:0000256" key="2">
    <source>
        <dbReference type="SAM" id="Phobius"/>
    </source>
</evidence>
<dbReference type="PANTHER" id="PTHR11328:SF24">
    <property type="entry name" value="MAJOR FACILITATOR SUPERFAMILY (MFS) PROFILE DOMAIN-CONTAINING PROTEIN"/>
    <property type="match status" value="1"/>
</dbReference>
<dbReference type="InterPro" id="IPR036259">
    <property type="entry name" value="MFS_trans_sf"/>
</dbReference>
<dbReference type="RefSeq" id="WP_118962802.1">
    <property type="nucleotide sequence ID" value="NZ_CP023036.1"/>
</dbReference>
<feature type="transmembrane region" description="Helical" evidence="2">
    <location>
        <begin position="145"/>
        <end position="165"/>
    </location>
</feature>
<dbReference type="InterPro" id="IPR001927">
    <property type="entry name" value="Na/Gal_symport"/>
</dbReference>
<dbReference type="SUPFAM" id="SSF103473">
    <property type="entry name" value="MFS general substrate transporter"/>
    <property type="match status" value="1"/>
</dbReference>
<dbReference type="InterPro" id="IPR039672">
    <property type="entry name" value="MFS_2"/>
</dbReference>
<evidence type="ECO:0000256" key="1">
    <source>
        <dbReference type="ARBA" id="ARBA00009617"/>
    </source>
</evidence>
<dbReference type="OrthoDB" id="9764596at2"/>
<feature type="transmembrane region" description="Helical" evidence="2">
    <location>
        <begin position="63"/>
        <end position="85"/>
    </location>
</feature>
<dbReference type="NCBIfam" id="TIGR00792">
    <property type="entry name" value="gph"/>
    <property type="match status" value="1"/>
</dbReference>
<dbReference type="GO" id="GO:0006814">
    <property type="term" value="P:sodium ion transport"/>
    <property type="evidence" value="ECO:0007669"/>
    <property type="project" value="InterPro"/>
</dbReference>
<feature type="transmembrane region" description="Helical" evidence="2">
    <location>
        <begin position="299"/>
        <end position="320"/>
    </location>
</feature>
<sequence length="476" mass="50788">MVPLLRTVVLATIHSKDNVCMPSSRPTVVHDVSVPFQLGLGERMSYACGDLAGNAMFGITGSYLLYFYVNVCGLAAGQVAILMLAARVVDSVADPCIGYMIDRRRLFRGRVGPYMKWFSLPLGLALLLCFIRLPVGAGGRLAWAYGTYLLMGIVFSMVNVPYGVLPNVMTRNGRDRLSLAMFRMMGATGGTFFMGAVTLPLVHWLGGGNERIGYPAAMAVIGLLGGLVLMVPAFTCTERYVLQPAHNPLRVMLASLLRNRAWVVVTVVLSLFYINLTAFYGLSLYYATAVLGRPATFGGLLISVMGIGKVLGVTCSGWLVRRIGQRATVAVPYGLSALYLVVFVSAPNRPVLLGAVFGLACFFEGMTLPVFYAMIADAIDLGAVLTGVRAAGLAYSINSFMGKVAWAAGGALSAAMLGWGGYVSGLAVQSPQARAFICMGFVGVPIFIACVSAVLVWFYPSEDEVMAIRLRAHAGA</sequence>
<dbReference type="PANTHER" id="PTHR11328">
    <property type="entry name" value="MAJOR FACILITATOR SUPERFAMILY DOMAIN-CONTAINING PROTEIN"/>
    <property type="match status" value="1"/>
</dbReference>
<keyword evidence="2" id="KW-0472">Membrane</keyword>
<feature type="transmembrane region" description="Helical" evidence="2">
    <location>
        <begin position="212"/>
        <end position="234"/>
    </location>
</feature>
<dbReference type="GO" id="GO:0008643">
    <property type="term" value="P:carbohydrate transport"/>
    <property type="evidence" value="ECO:0007669"/>
    <property type="project" value="InterPro"/>
</dbReference>
<accession>A0A347WBN5</accession>
<organism evidence="3 4">
    <name type="scientific">Komagataeibacter saccharivorans</name>
    <dbReference type="NCBI Taxonomy" id="265959"/>
    <lineage>
        <taxon>Bacteria</taxon>
        <taxon>Pseudomonadati</taxon>
        <taxon>Pseudomonadota</taxon>
        <taxon>Alphaproteobacteria</taxon>
        <taxon>Acetobacterales</taxon>
        <taxon>Acetobacteraceae</taxon>
        <taxon>Komagataeibacter</taxon>
    </lineage>
</organism>